<dbReference type="AlphaFoldDB" id="A0A892ZML8"/>
<feature type="region of interest" description="Disordered" evidence="1">
    <location>
        <begin position="455"/>
        <end position="486"/>
    </location>
</feature>
<evidence type="ECO:0000313" key="4">
    <source>
        <dbReference type="Proteomes" id="UP000653156"/>
    </source>
</evidence>
<reference evidence="3" key="1">
    <citation type="submission" date="2021-02" db="EMBL/GenBank/DDBJ databases">
        <title>Neisseriaceae sp. 26B isolated from the cloaca of a Common Toad-headed Turtle (Mesoclemmys nasuta).</title>
        <authorList>
            <person name="Spergser J."/>
            <person name="Busse H.-J."/>
        </authorList>
    </citation>
    <scope>NUCLEOTIDE SEQUENCE</scope>
    <source>
        <strain evidence="3">26B</strain>
    </source>
</reference>
<dbReference type="Proteomes" id="UP000653156">
    <property type="component" value="Chromosome"/>
</dbReference>
<dbReference type="InterPro" id="IPR049522">
    <property type="entry name" value="ART-PolyVal_dom"/>
</dbReference>
<dbReference type="KEGG" id="ptes:JQU52_05650"/>
<feature type="compositionally biased region" description="Low complexity" evidence="1">
    <location>
        <begin position="470"/>
        <end position="482"/>
    </location>
</feature>
<gene>
    <name evidence="3" type="ORF">JQU52_05650</name>
</gene>
<protein>
    <recommendedName>
        <fullName evidence="2">ART-PolyVal-like domain-containing protein</fullName>
    </recommendedName>
</protein>
<dbReference type="Pfam" id="PF18760">
    <property type="entry name" value="ART-PolyVal"/>
    <property type="match status" value="1"/>
</dbReference>
<feature type="domain" description="ART-PolyVal-like" evidence="2">
    <location>
        <begin position="81"/>
        <end position="214"/>
    </location>
</feature>
<dbReference type="EMBL" id="CP069798">
    <property type="protein sequence ID" value="QRQ82864.1"/>
    <property type="molecule type" value="Genomic_DNA"/>
</dbReference>
<dbReference type="RefSeq" id="WP_230340157.1">
    <property type="nucleotide sequence ID" value="NZ_CP069798.1"/>
</dbReference>
<evidence type="ECO:0000256" key="1">
    <source>
        <dbReference type="SAM" id="MobiDB-lite"/>
    </source>
</evidence>
<proteinExistence type="predicted"/>
<accession>A0A892ZML8</accession>
<sequence length="592" mass="65303">MMDTDNKQVSQRFDPQQNDIRYSHAPAAAGHSQEIYDTAKAAGQTELTYLQWQQVRTPEFKAWFGDWENDPANASKVINQNTGEPLVMYHTSGWNPLAEQPGKAVFRQGTNGGLSGDGIYFSEYPLGQFGSHVTEVFLNIRNPLNRETTKDEKYDAAYENLHLEEAAECFFMRGFLKKDALKLFPEFDGVHNRSESVVVHPEQIKSATDNIGRFAPNEADIRYRLSPEHEIGAAAVAGATPNTEQQQTDPATAIRAQLEQVLGDKAVLVNVVDAAQQPPHQAMRLISGSVEGWFDGRSGQINLVAATVTPERAAWVAWHELGHRGVALAHFDDYRAVMQDADQNSTVRALADAVQQERRQYRFDPAADKREVAVEEALVELYAAQKTGNYAALETRYGVKVPAAVKPGIAGTLQRVAEKLSTVLNQVFGRQPHNAFGHAEVFGLLHVIDRHSGKNADPDRLNTGVRYSQAPSAPSSSSSTATEPDHAAQRLARAKDNYHSQSYLLTNAERQHRAVLEYGMEKLTAAMPPALKAEAQANFYENQVRQTANLMDVPMGFRLPETSVISSVSPMTSAQASAAANIDNQSDHEIDR</sequence>
<evidence type="ECO:0000313" key="3">
    <source>
        <dbReference type="EMBL" id="QRQ82864.1"/>
    </source>
</evidence>
<keyword evidence="4" id="KW-1185">Reference proteome</keyword>
<name>A0A892ZML8_9NEIS</name>
<organism evidence="3 4">
    <name type="scientific">Paralysiella testudinis</name>
    <dbReference type="NCBI Taxonomy" id="2809020"/>
    <lineage>
        <taxon>Bacteria</taxon>
        <taxon>Pseudomonadati</taxon>
        <taxon>Pseudomonadota</taxon>
        <taxon>Betaproteobacteria</taxon>
        <taxon>Neisseriales</taxon>
        <taxon>Neisseriaceae</taxon>
        <taxon>Paralysiella</taxon>
    </lineage>
</organism>
<evidence type="ECO:0000259" key="2">
    <source>
        <dbReference type="Pfam" id="PF18760"/>
    </source>
</evidence>